<gene>
    <name evidence="2" type="ORF">DEA37_0008794</name>
</gene>
<proteinExistence type="predicted"/>
<organism evidence="2 3">
    <name type="scientific">Paragonimus westermani</name>
    <dbReference type="NCBI Taxonomy" id="34504"/>
    <lineage>
        <taxon>Eukaryota</taxon>
        <taxon>Metazoa</taxon>
        <taxon>Spiralia</taxon>
        <taxon>Lophotrochozoa</taxon>
        <taxon>Platyhelminthes</taxon>
        <taxon>Trematoda</taxon>
        <taxon>Digenea</taxon>
        <taxon>Plagiorchiida</taxon>
        <taxon>Troglotremata</taxon>
        <taxon>Troglotrematidae</taxon>
        <taxon>Paragonimus</taxon>
    </lineage>
</organism>
<dbReference type="Proteomes" id="UP000324629">
    <property type="component" value="Unassembled WGS sequence"/>
</dbReference>
<name>A0A5J4N9C2_9TREM</name>
<keyword evidence="3" id="KW-1185">Reference proteome</keyword>
<evidence type="ECO:0000313" key="3">
    <source>
        <dbReference type="Proteomes" id="UP000324629"/>
    </source>
</evidence>
<comment type="caution">
    <text evidence="2">The sequence shown here is derived from an EMBL/GenBank/DDBJ whole genome shotgun (WGS) entry which is preliminary data.</text>
</comment>
<feature type="non-terminal residue" evidence="2">
    <location>
        <position position="70"/>
    </location>
</feature>
<dbReference type="Pfam" id="PF03931">
    <property type="entry name" value="Skp1_POZ"/>
    <property type="match status" value="1"/>
</dbReference>
<evidence type="ECO:0000313" key="2">
    <source>
        <dbReference type="EMBL" id="KAA3671829.1"/>
    </source>
</evidence>
<dbReference type="Gene3D" id="3.30.710.10">
    <property type="entry name" value="Potassium Channel Kv1.1, Chain A"/>
    <property type="match status" value="1"/>
</dbReference>
<dbReference type="SUPFAM" id="SSF54695">
    <property type="entry name" value="POZ domain"/>
    <property type="match status" value="1"/>
</dbReference>
<feature type="domain" description="SKP1 component POZ" evidence="1">
    <location>
        <begin position="40"/>
        <end position="70"/>
    </location>
</feature>
<sequence length="70" mass="7952">MKSRNGIFQFQGRRRCSVCMHQFDFLEPYFAPATPPHAMPSIKFASSDGEIFDVDVAIARQSVLIKTMLD</sequence>
<dbReference type="InterPro" id="IPR011333">
    <property type="entry name" value="SKP1/BTB/POZ_sf"/>
</dbReference>
<dbReference type="EMBL" id="QNGE01005741">
    <property type="protein sequence ID" value="KAA3671829.1"/>
    <property type="molecule type" value="Genomic_DNA"/>
</dbReference>
<evidence type="ECO:0000259" key="1">
    <source>
        <dbReference type="Pfam" id="PF03931"/>
    </source>
</evidence>
<dbReference type="AlphaFoldDB" id="A0A5J4N9C2"/>
<protein>
    <recommendedName>
        <fullName evidence="1">SKP1 component POZ domain-containing protein</fullName>
    </recommendedName>
</protein>
<reference evidence="2 3" key="1">
    <citation type="journal article" date="2019" name="Gigascience">
        <title>Whole-genome sequence of the oriental lung fluke Paragonimus westermani.</title>
        <authorList>
            <person name="Oey H."/>
            <person name="Zakrzewski M."/>
            <person name="Narain K."/>
            <person name="Devi K.R."/>
            <person name="Agatsuma T."/>
            <person name="Nawaratna S."/>
            <person name="Gobert G.N."/>
            <person name="Jones M.K."/>
            <person name="Ragan M.A."/>
            <person name="McManus D.P."/>
            <person name="Krause L."/>
        </authorList>
    </citation>
    <scope>NUCLEOTIDE SEQUENCE [LARGE SCALE GENOMIC DNA]</scope>
    <source>
        <strain evidence="2 3">IND2009</strain>
    </source>
</reference>
<dbReference type="GO" id="GO:0006511">
    <property type="term" value="P:ubiquitin-dependent protein catabolic process"/>
    <property type="evidence" value="ECO:0007669"/>
    <property type="project" value="InterPro"/>
</dbReference>
<accession>A0A5J4N9C2</accession>
<dbReference type="InterPro" id="IPR016073">
    <property type="entry name" value="Skp1_comp_POZ"/>
</dbReference>